<evidence type="ECO:0000313" key="3">
    <source>
        <dbReference type="Proteomes" id="UP000275078"/>
    </source>
</evidence>
<dbReference type="EMBL" id="ML119760">
    <property type="protein sequence ID" value="RPA75612.1"/>
    <property type="molecule type" value="Genomic_DNA"/>
</dbReference>
<evidence type="ECO:0000313" key="2">
    <source>
        <dbReference type="EMBL" id="RPA75612.1"/>
    </source>
</evidence>
<name>A0A3N4HP46_ASCIM</name>
<reference evidence="2 3" key="1">
    <citation type="journal article" date="2018" name="Nat. Ecol. Evol.">
        <title>Pezizomycetes genomes reveal the molecular basis of ectomycorrhizal truffle lifestyle.</title>
        <authorList>
            <person name="Murat C."/>
            <person name="Payen T."/>
            <person name="Noel B."/>
            <person name="Kuo A."/>
            <person name="Morin E."/>
            <person name="Chen J."/>
            <person name="Kohler A."/>
            <person name="Krizsan K."/>
            <person name="Balestrini R."/>
            <person name="Da Silva C."/>
            <person name="Montanini B."/>
            <person name="Hainaut M."/>
            <person name="Levati E."/>
            <person name="Barry K.W."/>
            <person name="Belfiori B."/>
            <person name="Cichocki N."/>
            <person name="Clum A."/>
            <person name="Dockter R.B."/>
            <person name="Fauchery L."/>
            <person name="Guy J."/>
            <person name="Iotti M."/>
            <person name="Le Tacon F."/>
            <person name="Lindquist E.A."/>
            <person name="Lipzen A."/>
            <person name="Malagnac F."/>
            <person name="Mello A."/>
            <person name="Molinier V."/>
            <person name="Miyauchi S."/>
            <person name="Poulain J."/>
            <person name="Riccioni C."/>
            <person name="Rubini A."/>
            <person name="Sitrit Y."/>
            <person name="Splivallo R."/>
            <person name="Traeger S."/>
            <person name="Wang M."/>
            <person name="Zifcakova L."/>
            <person name="Wipf D."/>
            <person name="Zambonelli A."/>
            <person name="Paolocci F."/>
            <person name="Nowrousian M."/>
            <person name="Ottonello S."/>
            <person name="Baldrian P."/>
            <person name="Spatafora J.W."/>
            <person name="Henrissat B."/>
            <person name="Nagy L.G."/>
            <person name="Aury J.M."/>
            <person name="Wincker P."/>
            <person name="Grigoriev I.V."/>
            <person name="Bonfante P."/>
            <person name="Martin F.M."/>
        </authorList>
    </citation>
    <scope>NUCLEOTIDE SEQUENCE [LARGE SCALE GENOMIC DNA]</scope>
    <source>
        <strain evidence="2 3">RN42</strain>
    </source>
</reference>
<feature type="region of interest" description="Disordered" evidence="1">
    <location>
        <begin position="1"/>
        <end position="42"/>
    </location>
</feature>
<evidence type="ECO:0000256" key="1">
    <source>
        <dbReference type="SAM" id="MobiDB-lite"/>
    </source>
</evidence>
<keyword evidence="3" id="KW-1185">Reference proteome</keyword>
<gene>
    <name evidence="2" type="ORF">BJ508DRAFT_379935</name>
</gene>
<organism evidence="2 3">
    <name type="scientific">Ascobolus immersus RN42</name>
    <dbReference type="NCBI Taxonomy" id="1160509"/>
    <lineage>
        <taxon>Eukaryota</taxon>
        <taxon>Fungi</taxon>
        <taxon>Dikarya</taxon>
        <taxon>Ascomycota</taxon>
        <taxon>Pezizomycotina</taxon>
        <taxon>Pezizomycetes</taxon>
        <taxon>Pezizales</taxon>
        <taxon>Ascobolaceae</taxon>
        <taxon>Ascobolus</taxon>
    </lineage>
</organism>
<sequence>MLEGQPSSSTNKAPDYPKQPNTNSKGSEERDDGTETESVDSFNILDLEKLPKDDSVIFRAEPLITEYERHSYSFDCNAEGEKIVPVWRTKDKVKFDRENEPKIEDIDYRVTRIQSDFIAAVVRSHKSPPRLLGDFDRKEYLNIFIRRNQPGVEGYLATDVEFQLPEGYKDFGRPFVVIRLERKSPDECEWEECPKPLQRRKTQVVKVIYELDDDYKWDVSTARVISPAEKEHFYIELFPGTHPWKQLQQPEAPSRFGNKSVDRDCWVRIGSKARKKHQPACAAM</sequence>
<feature type="compositionally biased region" description="Acidic residues" evidence="1">
    <location>
        <begin position="29"/>
        <end position="38"/>
    </location>
</feature>
<dbReference type="Proteomes" id="UP000275078">
    <property type="component" value="Unassembled WGS sequence"/>
</dbReference>
<proteinExistence type="predicted"/>
<protein>
    <submittedName>
        <fullName evidence="2">Uncharacterized protein</fullName>
    </submittedName>
</protein>
<accession>A0A3N4HP46</accession>
<feature type="compositionally biased region" description="Polar residues" evidence="1">
    <location>
        <begin position="1"/>
        <end position="12"/>
    </location>
</feature>
<dbReference type="AlphaFoldDB" id="A0A3N4HP46"/>